<protein>
    <submittedName>
        <fullName evidence="6">SDR family NAD(P)-dependent oxidoreductase</fullName>
    </submittedName>
</protein>
<gene>
    <name evidence="6" type="ORF">N8I74_00455</name>
</gene>
<dbReference type="InterPro" id="IPR016035">
    <property type="entry name" value="Acyl_Trfase/lysoPLipase"/>
</dbReference>
<dbReference type="Pfam" id="PF00109">
    <property type="entry name" value="ketoacyl-synt"/>
    <property type="match status" value="1"/>
</dbReference>
<dbReference type="SMART" id="SM00827">
    <property type="entry name" value="PKS_AT"/>
    <property type="match status" value="1"/>
</dbReference>
<dbReference type="PROSITE" id="PS50075">
    <property type="entry name" value="CARRIER"/>
    <property type="match status" value="1"/>
</dbReference>
<dbReference type="SMART" id="SM00825">
    <property type="entry name" value="PKS_KS"/>
    <property type="match status" value="1"/>
</dbReference>
<dbReference type="InterPro" id="IPR009081">
    <property type="entry name" value="PP-bd_ACP"/>
</dbReference>
<keyword evidence="3" id="KW-0808">Transferase</keyword>
<dbReference type="InterPro" id="IPR020806">
    <property type="entry name" value="PKS_PP-bd"/>
</dbReference>
<sequence length="1500" mass="156482">MMQQPHPGDEANGLEIAIVGMAGRFPGAADIDAFWRNLRDGVESVVTYSDAQLRERGVPQALLDDPDYVKAGMPLDGIDQFDAGFFGYTPRDAEHLDPQQRLFLECAWAALEHAGYDAGRCPTRTGVYGGSGASLYLIRHLLPHCTLADGGNIAELLGLLGGNMADALCTRVAYKLNLKGPAVTVQTACSTSLTAVHTACQGLLGHECDLALAGGVSLNLLQNGGYRYQAGAILSPDGHCRAFDSRAAGTLLGSGAGVVVLKRLDDALRDGDTVHAVIKGSAANNDGADKVGFTAPGVAGQAGVIRTAQLVAGVTADTIGYIEAHGTGTVLGDPIEIAALTQAFRADTTARGCCAIGSVKTNIGHLDAAAGVAGLIKTVLALKHRTLPASLHFEQPNPQLNLADSPFYVNAATRPWPQTAHPRRAGVSSFGFGGTNVHVVLEEAPSAPPPNDAGCRVLLLSARSADALAQSCRRLADHLEAHPGLPLADVAHTLCAGRRRFAGRAAAVGDGCAALIQALRAQDGPGFHAGSALSAAPAVAFLFPGQGAQHAAMGAALYRSEAVFRDTVDRCSTLLLPQLGIDLRTLLLTDAADEAEAAVRLAQTALTQPALFVVEYALAQLWLSWGVRPDAMLGHSIGEYVAACVAGVFGLEGALTLVAARGRLLQAMPPGAMLAVALPEAQLAPWLQAGCDLAAVNAADLCVLSGPEDAIAAAGQALAARGVAVRRLQVSHAFHSASIEPLLGEFGTVLSRVAFSAPQLPFVSNLSGRWITAEEACSPDYWMRHARGTVRFADGLGTLLARADRILLEVGPGETLSTLARRHPAAAGRPILASQCHPQRRDRNAAQPADCLAQLWVAGIDLDTAAVTAPGTPRRRVPLPTYPFERQRYWIDPPTAAVPAVPMATAFAAAAHDGRYLPGYRRIDAAPAAASGATPVLLFAGTQPLAERLAEQLGGLGRQVIRVVPGGHYAALAADRYQLRPGERADYDALLRAVTAQYGAPARLVHLWTLDAPQLDEAAQLEHGFFSLLALAQAVAHGADPLRATLTVIAQGLEDVTGDESLYPCLATLHGPCKVIPQELPGLGCRLIDVVPPPVGSVLEARLAACLAAETDCPDGPPLVAYRGLHRWLPEYRPAPRDVPATPRLRQGGTYLITGGLGGIGLALARQLAGRWQARLVLLARTPAKAQPALDALAASGAQVLALAADVADAAALQAALAQARQRFGRIDGVIHAAGVPGGGMIADRSRAAVDAVFAPKLRGTQLLLAALQHEPPDFVLLCASLTALAGGFGQIDYCAANAFQDAYAAHAARQGGPAVFSVDWDTWRGIGMAAGQTLPDDAGLDAARGAALFEQVVCGPLAPRTVISSIDLQTQLERMRPDALLARALPTRPAERPRRARPTLSTPYTMPAEGLEQDLAALWTGFLGIDPIGMHDNLFELGGDSLLAIQLLAQVGHAYGVTLHPAAFLRTPTLAALAVLVETRLIEEIENADAPADPAPATL</sequence>
<dbReference type="RefSeq" id="WP_263124932.1">
    <property type="nucleotide sequence ID" value="NZ_CP106753.1"/>
</dbReference>
<dbReference type="PROSITE" id="PS00606">
    <property type="entry name" value="KS3_1"/>
    <property type="match status" value="1"/>
</dbReference>
<dbReference type="Proteomes" id="UP001061302">
    <property type="component" value="Chromosome"/>
</dbReference>
<dbReference type="PROSITE" id="PS00012">
    <property type="entry name" value="PHOSPHOPANTETHEINE"/>
    <property type="match status" value="1"/>
</dbReference>
<dbReference type="InterPro" id="IPR036291">
    <property type="entry name" value="NAD(P)-bd_dom_sf"/>
</dbReference>
<dbReference type="InterPro" id="IPR032821">
    <property type="entry name" value="PKS_assoc"/>
</dbReference>
<dbReference type="SUPFAM" id="SSF47336">
    <property type="entry name" value="ACP-like"/>
    <property type="match status" value="1"/>
</dbReference>
<dbReference type="SUPFAM" id="SSF52151">
    <property type="entry name" value="FabD/lysophospholipase-like"/>
    <property type="match status" value="1"/>
</dbReference>
<dbReference type="SUPFAM" id="SSF55048">
    <property type="entry name" value="Probable ACP-binding domain of malonyl-CoA ACP transacylase"/>
    <property type="match status" value="1"/>
</dbReference>
<dbReference type="InterPro" id="IPR057326">
    <property type="entry name" value="KR_dom"/>
</dbReference>
<evidence type="ECO:0000259" key="4">
    <source>
        <dbReference type="PROSITE" id="PS50075"/>
    </source>
</evidence>
<feature type="domain" description="Carrier" evidence="4">
    <location>
        <begin position="1407"/>
        <end position="1482"/>
    </location>
</feature>
<evidence type="ECO:0000313" key="7">
    <source>
        <dbReference type="Proteomes" id="UP001061302"/>
    </source>
</evidence>
<dbReference type="InterPro" id="IPR014043">
    <property type="entry name" value="Acyl_transferase_dom"/>
</dbReference>
<feature type="domain" description="Ketosynthase family 3 (KS3)" evidence="5">
    <location>
        <begin position="13"/>
        <end position="443"/>
    </location>
</feature>
<evidence type="ECO:0000256" key="1">
    <source>
        <dbReference type="ARBA" id="ARBA00022450"/>
    </source>
</evidence>
<name>A0ABY6DPV9_9NEIS</name>
<dbReference type="InterPro" id="IPR016036">
    <property type="entry name" value="Malonyl_transacylase_ACP-bd"/>
</dbReference>
<dbReference type="InterPro" id="IPR001227">
    <property type="entry name" value="Ac_transferase_dom_sf"/>
</dbReference>
<evidence type="ECO:0000313" key="6">
    <source>
        <dbReference type="EMBL" id="UXY15521.1"/>
    </source>
</evidence>
<dbReference type="Pfam" id="PF00550">
    <property type="entry name" value="PP-binding"/>
    <property type="match status" value="1"/>
</dbReference>
<reference evidence="6" key="1">
    <citation type="submission" date="2022-10" db="EMBL/GenBank/DDBJ databases">
        <title>Chitiniphilus purpureus sp. nov., a novel chitin-degrading bacterium isolated from crawfish pond sediment.</title>
        <authorList>
            <person name="Li K."/>
        </authorList>
    </citation>
    <scope>NUCLEOTIDE SEQUENCE</scope>
    <source>
        <strain evidence="6">CD1</strain>
    </source>
</reference>
<dbReference type="Pfam" id="PF00698">
    <property type="entry name" value="Acyl_transf_1"/>
    <property type="match status" value="1"/>
</dbReference>
<dbReference type="SUPFAM" id="SSF51735">
    <property type="entry name" value="NAD(P)-binding Rossmann-fold domains"/>
    <property type="match status" value="2"/>
</dbReference>
<keyword evidence="1" id="KW-0596">Phosphopantetheine</keyword>
<dbReference type="Gene3D" id="3.40.50.720">
    <property type="entry name" value="NAD(P)-binding Rossmann-like Domain"/>
    <property type="match status" value="1"/>
</dbReference>
<dbReference type="InterPro" id="IPR036736">
    <property type="entry name" value="ACP-like_sf"/>
</dbReference>
<dbReference type="Gene3D" id="1.10.1200.10">
    <property type="entry name" value="ACP-like"/>
    <property type="match status" value="1"/>
</dbReference>
<organism evidence="6 7">
    <name type="scientific">Chitiniphilus purpureus</name>
    <dbReference type="NCBI Taxonomy" id="2981137"/>
    <lineage>
        <taxon>Bacteria</taxon>
        <taxon>Pseudomonadati</taxon>
        <taxon>Pseudomonadota</taxon>
        <taxon>Betaproteobacteria</taxon>
        <taxon>Neisseriales</taxon>
        <taxon>Chitinibacteraceae</taxon>
        <taxon>Chitiniphilus</taxon>
    </lineage>
</organism>
<dbReference type="PROSITE" id="PS52004">
    <property type="entry name" value="KS3_2"/>
    <property type="match status" value="1"/>
</dbReference>
<dbReference type="InterPro" id="IPR049490">
    <property type="entry name" value="C883_1060-like_KR_N"/>
</dbReference>
<dbReference type="InterPro" id="IPR050091">
    <property type="entry name" value="PKS_NRPS_Biosynth_Enz"/>
</dbReference>
<dbReference type="InterPro" id="IPR020841">
    <property type="entry name" value="PKS_Beta-ketoAc_synthase_dom"/>
</dbReference>
<dbReference type="Gene3D" id="3.30.70.250">
    <property type="entry name" value="Malonyl-CoA ACP transacylase, ACP-binding"/>
    <property type="match status" value="1"/>
</dbReference>
<dbReference type="InterPro" id="IPR016039">
    <property type="entry name" value="Thiolase-like"/>
</dbReference>
<dbReference type="CDD" id="cd00833">
    <property type="entry name" value="PKS"/>
    <property type="match status" value="1"/>
</dbReference>
<dbReference type="InterPro" id="IPR014031">
    <property type="entry name" value="Ketoacyl_synth_C"/>
</dbReference>
<dbReference type="PANTHER" id="PTHR43775">
    <property type="entry name" value="FATTY ACID SYNTHASE"/>
    <property type="match status" value="1"/>
</dbReference>
<dbReference type="Pfam" id="PF21394">
    <property type="entry name" value="Beta-ketacyl_N"/>
    <property type="match status" value="1"/>
</dbReference>
<dbReference type="SUPFAM" id="SSF53901">
    <property type="entry name" value="Thiolase-like"/>
    <property type="match status" value="1"/>
</dbReference>
<accession>A0ABY6DPV9</accession>
<dbReference type="CDD" id="cd08953">
    <property type="entry name" value="KR_2_SDR_x"/>
    <property type="match status" value="1"/>
</dbReference>
<keyword evidence="2" id="KW-0597">Phosphoprotein</keyword>
<dbReference type="Gene3D" id="3.40.47.10">
    <property type="match status" value="1"/>
</dbReference>
<dbReference type="InterPro" id="IPR014030">
    <property type="entry name" value="Ketoacyl_synth_N"/>
</dbReference>
<proteinExistence type="predicted"/>
<dbReference type="Pfam" id="PF08659">
    <property type="entry name" value="KR"/>
    <property type="match status" value="1"/>
</dbReference>
<dbReference type="PANTHER" id="PTHR43775:SF37">
    <property type="entry name" value="SI:DKEY-61P9.11"/>
    <property type="match status" value="1"/>
</dbReference>
<evidence type="ECO:0000256" key="2">
    <source>
        <dbReference type="ARBA" id="ARBA00022553"/>
    </source>
</evidence>
<dbReference type="Gene3D" id="3.30.70.3290">
    <property type="match status" value="1"/>
</dbReference>
<dbReference type="Gene3D" id="3.40.366.10">
    <property type="entry name" value="Malonyl-Coenzyme A Acyl Carrier Protein, domain 2"/>
    <property type="match status" value="1"/>
</dbReference>
<dbReference type="InterPro" id="IPR013968">
    <property type="entry name" value="PKS_KR"/>
</dbReference>
<dbReference type="InterPro" id="IPR006162">
    <property type="entry name" value="Ppantetheine_attach_site"/>
</dbReference>
<dbReference type="EMBL" id="CP106753">
    <property type="protein sequence ID" value="UXY15521.1"/>
    <property type="molecule type" value="Genomic_DNA"/>
</dbReference>
<dbReference type="SMART" id="SM00822">
    <property type="entry name" value="PKS_KR"/>
    <property type="match status" value="1"/>
</dbReference>
<dbReference type="InterPro" id="IPR018201">
    <property type="entry name" value="Ketoacyl_synth_AS"/>
</dbReference>
<evidence type="ECO:0000256" key="3">
    <source>
        <dbReference type="ARBA" id="ARBA00022679"/>
    </source>
</evidence>
<dbReference type="Pfam" id="PF16197">
    <property type="entry name" value="KAsynt_C_assoc"/>
    <property type="match status" value="1"/>
</dbReference>
<dbReference type="Pfam" id="PF02801">
    <property type="entry name" value="Ketoacyl-synt_C"/>
    <property type="match status" value="1"/>
</dbReference>
<evidence type="ECO:0000259" key="5">
    <source>
        <dbReference type="PROSITE" id="PS52004"/>
    </source>
</evidence>
<dbReference type="SMART" id="SM00823">
    <property type="entry name" value="PKS_PP"/>
    <property type="match status" value="1"/>
</dbReference>
<keyword evidence="7" id="KW-1185">Reference proteome</keyword>